<comment type="caution">
    <text evidence="2">The sequence shown here is derived from an EMBL/GenBank/DDBJ whole genome shotgun (WGS) entry which is preliminary data.</text>
</comment>
<gene>
    <name evidence="2" type="ORF">J5V96_06880</name>
</gene>
<organism evidence="2 3">
    <name type="scientific">Microbacterium stercoris</name>
    <dbReference type="NCBI Taxonomy" id="2820289"/>
    <lineage>
        <taxon>Bacteria</taxon>
        <taxon>Bacillati</taxon>
        <taxon>Actinomycetota</taxon>
        <taxon>Actinomycetes</taxon>
        <taxon>Micrococcales</taxon>
        <taxon>Microbacteriaceae</taxon>
        <taxon>Microbacterium</taxon>
    </lineage>
</organism>
<evidence type="ECO:0000313" key="3">
    <source>
        <dbReference type="Proteomes" id="UP000680132"/>
    </source>
</evidence>
<protein>
    <submittedName>
        <fullName evidence="2">CHAT domain-containing protein</fullName>
    </submittedName>
</protein>
<proteinExistence type="predicted"/>
<dbReference type="AlphaFoldDB" id="A0A939QQL9"/>
<evidence type="ECO:0000259" key="1">
    <source>
        <dbReference type="Pfam" id="PF12770"/>
    </source>
</evidence>
<dbReference type="Gene3D" id="1.25.40.10">
    <property type="entry name" value="Tetratricopeptide repeat domain"/>
    <property type="match status" value="1"/>
</dbReference>
<sequence>MRLTAEELHARGVVLSNRGNLAAAHRTLRTAAERAETEDERARIAGTLAFVLTRTGHPDEAERICREALARAEARGTVGSDATAVLLGQLGALATARGDHAEALPVLARAIRLETNATRLGNMLVVRSVALMRRQRLREARRDLDEAAKRFADAGAVHNRAMSIHNAGYVALLEGDLITALELMSEARPLAASSPVNAAICDLDRAEVLREAGQLEEAERTLESVARSFGAAGMPQSRAEAEFHLARSLVTHDPAKAAEVAGHAVRRFRRLGSRVWAARAEGLRQRALLSLPTVGRRRPTVEQVRAAEIELEQVGFRTEAQMLRLTHRVSRARRGDLDPTRIRLSPSDPLPVRLLAHEARAVQAGARGRDADVRRHAAAGLESLAAWQRSFGSLDMASSIAMHGNALMLEGLGAAMRSGRPDVLFEWSEQARHFAHQVAPVRPPRDPAHAADLAQLRMLREETGVSWEADARVHELRERIRKRQWATAGEAEAVPRIDLETLRAALGTDTALLSYVYARGQLQCLVVPATGPARIIDIDAAAVRERMPGLRADLDVAAAVGSGPMARIVRVALDARLATLSSLLVEEAMTAAGDPRRVMITTPGILAGLPWTMLPAMRGRSVSLVRSASRWVAARPRVGPGASAGFAVGPGIARGPEEAQAAAFAWEVDAASHGGTHPTVLYGADATVEAVTDLAETVDVLHLVAHGRHSIDAPLLSGLGFSNGALFGYDIDLIDRMPRTVILSACELGRSSVRWGAEALGMAHAWLHAGAVCVIAAPVTVADDIAAELLGALHGGLAAGLAPADALAMATTETGLISPFITHGSGF</sequence>
<reference evidence="2" key="1">
    <citation type="submission" date="2021-03" db="EMBL/GenBank/DDBJ databases">
        <title>Microbacterium sp. nov., a novel actinobacterium isolated from cow dung.</title>
        <authorList>
            <person name="Zhang L."/>
        </authorList>
    </citation>
    <scope>NUCLEOTIDE SEQUENCE</scope>
    <source>
        <strain evidence="2">NEAU-LLB</strain>
    </source>
</reference>
<accession>A0A939QQL9</accession>
<dbReference type="Pfam" id="PF13424">
    <property type="entry name" value="TPR_12"/>
    <property type="match status" value="1"/>
</dbReference>
<dbReference type="Proteomes" id="UP000680132">
    <property type="component" value="Unassembled WGS sequence"/>
</dbReference>
<dbReference type="InterPro" id="IPR011990">
    <property type="entry name" value="TPR-like_helical_dom_sf"/>
</dbReference>
<name>A0A939QQL9_9MICO</name>
<feature type="domain" description="CHAT" evidence="1">
    <location>
        <begin position="577"/>
        <end position="811"/>
    </location>
</feature>
<dbReference type="InterPro" id="IPR024983">
    <property type="entry name" value="CHAT_dom"/>
</dbReference>
<keyword evidence="3" id="KW-1185">Reference proteome</keyword>
<dbReference type="SUPFAM" id="SSF48452">
    <property type="entry name" value="TPR-like"/>
    <property type="match status" value="2"/>
</dbReference>
<dbReference type="Pfam" id="PF12770">
    <property type="entry name" value="CHAT"/>
    <property type="match status" value="1"/>
</dbReference>
<dbReference type="RefSeq" id="WP_208502017.1">
    <property type="nucleotide sequence ID" value="NZ_JAGFOA010000002.1"/>
</dbReference>
<evidence type="ECO:0000313" key="2">
    <source>
        <dbReference type="EMBL" id="MBO3663233.1"/>
    </source>
</evidence>
<dbReference type="EMBL" id="JAGFOA010000002">
    <property type="protein sequence ID" value="MBO3663233.1"/>
    <property type="molecule type" value="Genomic_DNA"/>
</dbReference>